<dbReference type="Proteomes" id="UP000593564">
    <property type="component" value="Unassembled WGS sequence"/>
</dbReference>
<dbReference type="AlphaFoldDB" id="A0A7J7GNY0"/>
<dbReference type="PROSITE" id="PS51999">
    <property type="entry name" value="ZF_GRF"/>
    <property type="match status" value="1"/>
</dbReference>
<keyword evidence="2 4" id="KW-0863">Zinc-finger</keyword>
<dbReference type="PANTHER" id="PTHR33248">
    <property type="entry name" value="ZINC ION-BINDING PROTEIN"/>
    <property type="match status" value="1"/>
</dbReference>
<protein>
    <recommendedName>
        <fullName evidence="5">GRF-type domain-containing protein</fullName>
    </recommendedName>
</protein>
<evidence type="ECO:0000256" key="4">
    <source>
        <dbReference type="PROSITE-ProRule" id="PRU01343"/>
    </source>
</evidence>
<proteinExistence type="predicted"/>
<comment type="caution">
    <text evidence="6">The sequence shown here is derived from an EMBL/GenBank/DDBJ whole genome shotgun (WGS) entry which is preliminary data.</text>
</comment>
<evidence type="ECO:0000256" key="1">
    <source>
        <dbReference type="ARBA" id="ARBA00022723"/>
    </source>
</evidence>
<dbReference type="InterPro" id="IPR010666">
    <property type="entry name" value="Znf_GRF"/>
</dbReference>
<gene>
    <name evidence="6" type="ORF">HYC85_019819</name>
</gene>
<evidence type="ECO:0000313" key="7">
    <source>
        <dbReference type="Proteomes" id="UP000593564"/>
    </source>
</evidence>
<accession>A0A7J7GNY0</accession>
<keyword evidence="7" id="KW-1185">Reference proteome</keyword>
<evidence type="ECO:0000256" key="2">
    <source>
        <dbReference type="ARBA" id="ARBA00022771"/>
    </source>
</evidence>
<evidence type="ECO:0000259" key="5">
    <source>
        <dbReference type="PROSITE" id="PS51999"/>
    </source>
</evidence>
<keyword evidence="3" id="KW-0862">Zinc</keyword>
<name>A0A7J7GNY0_CAMSI</name>
<feature type="domain" description="GRF-type" evidence="5">
    <location>
        <begin position="29"/>
        <end position="68"/>
    </location>
</feature>
<organism evidence="6 7">
    <name type="scientific">Camellia sinensis</name>
    <name type="common">Tea plant</name>
    <name type="synonym">Thea sinensis</name>
    <dbReference type="NCBI Taxonomy" id="4442"/>
    <lineage>
        <taxon>Eukaryota</taxon>
        <taxon>Viridiplantae</taxon>
        <taxon>Streptophyta</taxon>
        <taxon>Embryophyta</taxon>
        <taxon>Tracheophyta</taxon>
        <taxon>Spermatophyta</taxon>
        <taxon>Magnoliopsida</taxon>
        <taxon>eudicotyledons</taxon>
        <taxon>Gunneridae</taxon>
        <taxon>Pentapetalae</taxon>
        <taxon>asterids</taxon>
        <taxon>Ericales</taxon>
        <taxon>Theaceae</taxon>
        <taxon>Camellia</taxon>
    </lineage>
</organism>
<dbReference type="GO" id="GO:0008270">
    <property type="term" value="F:zinc ion binding"/>
    <property type="evidence" value="ECO:0007669"/>
    <property type="project" value="UniProtKB-KW"/>
</dbReference>
<reference evidence="6 7" key="2">
    <citation type="submission" date="2020-07" db="EMBL/GenBank/DDBJ databases">
        <title>Genome assembly of wild tea tree DASZ reveals pedigree and selection history of tea varieties.</title>
        <authorList>
            <person name="Zhang W."/>
        </authorList>
    </citation>
    <scope>NUCLEOTIDE SEQUENCE [LARGE SCALE GENOMIC DNA]</scope>
    <source>
        <strain evidence="7">cv. G240</strain>
        <tissue evidence="6">Leaf</tissue>
    </source>
</reference>
<evidence type="ECO:0000256" key="3">
    <source>
        <dbReference type="ARBA" id="ARBA00022833"/>
    </source>
</evidence>
<dbReference type="EMBL" id="JACBKZ010000009">
    <property type="protein sequence ID" value="KAF5942177.1"/>
    <property type="molecule type" value="Genomic_DNA"/>
</dbReference>
<reference evidence="7" key="1">
    <citation type="journal article" date="2020" name="Nat. Commun.">
        <title>Genome assembly of wild tea tree DASZ reveals pedigree and selection history of tea varieties.</title>
        <authorList>
            <person name="Zhang W."/>
            <person name="Zhang Y."/>
            <person name="Qiu H."/>
            <person name="Guo Y."/>
            <person name="Wan H."/>
            <person name="Zhang X."/>
            <person name="Scossa F."/>
            <person name="Alseekh S."/>
            <person name="Zhang Q."/>
            <person name="Wang P."/>
            <person name="Xu L."/>
            <person name="Schmidt M.H."/>
            <person name="Jia X."/>
            <person name="Li D."/>
            <person name="Zhu A."/>
            <person name="Guo F."/>
            <person name="Chen W."/>
            <person name="Ni D."/>
            <person name="Usadel B."/>
            <person name="Fernie A.R."/>
            <person name="Wen W."/>
        </authorList>
    </citation>
    <scope>NUCLEOTIDE SEQUENCE [LARGE SCALE GENOMIC DNA]</scope>
    <source>
        <strain evidence="7">cv. G240</strain>
    </source>
</reference>
<keyword evidence="1" id="KW-0479">Metal-binding</keyword>
<evidence type="ECO:0000313" key="6">
    <source>
        <dbReference type="EMBL" id="KAF5942177.1"/>
    </source>
</evidence>
<sequence length="139" mass="16121">MRNIGSRNLGRSSSIEGRWSTSDMEDLRCICCRRRRVIQTSWTDANPGRRFLNCPTNGCNQFTWVDPPMCSRAMQIILGLLKKVNEHHSLCLSLKKQFVFILTKAGHYHSIKKKKKTKQKNKSGILCYFNYLSSIHQNN</sequence>